<dbReference type="Proteomes" id="UP001528920">
    <property type="component" value="Unassembled WGS sequence"/>
</dbReference>
<dbReference type="SUPFAM" id="SSF82171">
    <property type="entry name" value="DPP6 N-terminal domain-like"/>
    <property type="match status" value="1"/>
</dbReference>
<keyword evidence="3" id="KW-1185">Reference proteome</keyword>
<dbReference type="Gene3D" id="1.25.40.10">
    <property type="entry name" value="Tetratricopeptide repeat domain"/>
    <property type="match status" value="1"/>
</dbReference>
<gene>
    <name evidence="2" type="ORF">L3049_06060</name>
</gene>
<name>A0ABT5VS00_9BACT</name>
<protein>
    <recommendedName>
        <fullName evidence="4">SPOR domain-containing protein</fullName>
    </recommendedName>
</protein>
<dbReference type="Pfam" id="PF07676">
    <property type="entry name" value="PD40"/>
    <property type="match status" value="1"/>
</dbReference>
<proteinExistence type="predicted"/>
<sequence length="546" mass="61201">MNCKNIIVLFVFSLLCISQANAQALLGVKKSSFVDKSEKSVNAYSKITEALTMYEQAPNSTDKCLALLLQAYQYKKTNAVLNYNIGVCYLNSDSKIKASKYLLEAYDLKPTVSKDICYQIGRSHQYQYEFLKALKMFQKNIEILVNSKKANKNQGLIEICEKSIDECKSGLNLQALDRKQTVYPLDNTVNSKYNDLNPIEKGSTFYFSSQREASAKGKLLEKVYSVSTDQNQGVKKENIPFRTYSNLALVAFSDDEYIFYSGLNGGGDFIPAEYKNGKWISKGSLPTINSASSREASACIAGDEFYFVSDRQGTLGECDIYYCSKEKNGRWSKAKNIGAEINTVFDEADVFVTPDGKEMYFNSKGHNSMGGYDIFKCVRSSDGKWSKPVNMGIPVNSPFNDIQYFKSAKGAEYFSSERNGGAGGFDIYSIGKVVEKEVVKAKPQAPKTSASPAEQAPVKKANKEIVPELIYRVQILACKKEASVEELYKIYNGKEVIEQQFLEEWHKYAIGKFKTYREAEAFKNTCGIEGAFIVLFKNGKPLKVKR</sequence>
<comment type="caution">
    <text evidence="2">The sequence shown here is derived from an EMBL/GenBank/DDBJ whole genome shotgun (WGS) entry which is preliminary data.</text>
</comment>
<reference evidence="2 3" key="1">
    <citation type="submission" date="2022-01" db="EMBL/GenBank/DDBJ databases">
        <title>Labilibaculum sp. nov, a marine bacterium isolated from Antarctica.</title>
        <authorList>
            <person name="Dai W."/>
        </authorList>
    </citation>
    <scope>NUCLEOTIDE SEQUENCE [LARGE SCALE GENOMIC DNA]</scope>
    <source>
        <strain evidence="2 3">DW002</strain>
    </source>
</reference>
<feature type="chain" id="PRO_5045132778" description="SPOR domain-containing protein" evidence="1">
    <location>
        <begin position="23"/>
        <end position="546"/>
    </location>
</feature>
<accession>A0ABT5VS00</accession>
<evidence type="ECO:0008006" key="4">
    <source>
        <dbReference type="Google" id="ProtNLM"/>
    </source>
</evidence>
<dbReference type="EMBL" id="JAKJSC010000001">
    <property type="protein sequence ID" value="MDE5417567.1"/>
    <property type="molecule type" value="Genomic_DNA"/>
</dbReference>
<evidence type="ECO:0000313" key="2">
    <source>
        <dbReference type="EMBL" id="MDE5417567.1"/>
    </source>
</evidence>
<dbReference type="InterPro" id="IPR011659">
    <property type="entry name" value="WD40"/>
</dbReference>
<dbReference type="RefSeq" id="WP_275108909.1">
    <property type="nucleotide sequence ID" value="NZ_JAKJSC010000001.1"/>
</dbReference>
<dbReference type="InterPro" id="IPR011990">
    <property type="entry name" value="TPR-like_helical_dom_sf"/>
</dbReference>
<organism evidence="2 3">
    <name type="scientific">Paralabilibaculum antarcticum</name>
    <dbReference type="NCBI Taxonomy" id="2912572"/>
    <lineage>
        <taxon>Bacteria</taxon>
        <taxon>Pseudomonadati</taxon>
        <taxon>Bacteroidota</taxon>
        <taxon>Bacteroidia</taxon>
        <taxon>Marinilabiliales</taxon>
        <taxon>Marinifilaceae</taxon>
        <taxon>Paralabilibaculum</taxon>
    </lineage>
</organism>
<keyword evidence="1" id="KW-0732">Signal</keyword>
<dbReference type="SUPFAM" id="SSF48452">
    <property type="entry name" value="TPR-like"/>
    <property type="match status" value="1"/>
</dbReference>
<evidence type="ECO:0000313" key="3">
    <source>
        <dbReference type="Proteomes" id="UP001528920"/>
    </source>
</evidence>
<feature type="signal peptide" evidence="1">
    <location>
        <begin position="1"/>
        <end position="22"/>
    </location>
</feature>
<evidence type="ECO:0000256" key="1">
    <source>
        <dbReference type="SAM" id="SignalP"/>
    </source>
</evidence>